<keyword evidence="10" id="KW-0282">Flagellum</keyword>
<proteinExistence type="inferred from homology"/>
<feature type="region of interest" description="Disordered" evidence="6">
    <location>
        <begin position="519"/>
        <end position="549"/>
    </location>
</feature>
<name>A0A3B1ATZ1_9ZZZZ</name>
<feature type="domain" description="Flagellar hook-associated protein FlgK helical" evidence="9">
    <location>
        <begin position="95"/>
        <end position="327"/>
    </location>
</feature>
<accession>A0A3B1ATZ1</accession>
<evidence type="ECO:0000313" key="10">
    <source>
        <dbReference type="EMBL" id="VAW97464.1"/>
    </source>
</evidence>
<evidence type="ECO:0000259" key="7">
    <source>
        <dbReference type="Pfam" id="PF06429"/>
    </source>
</evidence>
<evidence type="ECO:0000256" key="5">
    <source>
        <dbReference type="ARBA" id="ARBA00023143"/>
    </source>
</evidence>
<dbReference type="Pfam" id="PF22638">
    <property type="entry name" value="FlgK_D1"/>
    <property type="match status" value="1"/>
</dbReference>
<evidence type="ECO:0000256" key="3">
    <source>
        <dbReference type="ARBA" id="ARBA00009677"/>
    </source>
</evidence>
<evidence type="ECO:0000259" key="9">
    <source>
        <dbReference type="Pfam" id="PF22638"/>
    </source>
</evidence>
<evidence type="ECO:0000256" key="1">
    <source>
        <dbReference type="ARBA" id="ARBA00004365"/>
    </source>
</evidence>
<organism evidence="10">
    <name type="scientific">hydrothermal vent metagenome</name>
    <dbReference type="NCBI Taxonomy" id="652676"/>
    <lineage>
        <taxon>unclassified sequences</taxon>
        <taxon>metagenomes</taxon>
        <taxon>ecological metagenomes</taxon>
    </lineage>
</organism>
<dbReference type="InterPro" id="IPR053927">
    <property type="entry name" value="FlgK_helical"/>
</dbReference>
<dbReference type="PANTHER" id="PTHR30033:SF1">
    <property type="entry name" value="FLAGELLAR HOOK-ASSOCIATED PROTEIN 1"/>
    <property type="match status" value="1"/>
</dbReference>
<feature type="domain" description="Flagellar basal-body/hook protein C-terminal" evidence="7">
    <location>
        <begin position="647"/>
        <end position="686"/>
    </location>
</feature>
<keyword evidence="5" id="KW-0975">Bacterial flagellum</keyword>
<evidence type="ECO:0000259" key="8">
    <source>
        <dbReference type="Pfam" id="PF21158"/>
    </source>
</evidence>
<protein>
    <submittedName>
        <fullName evidence="10">Flagellar hook-associated protein FlgK</fullName>
    </submittedName>
</protein>
<evidence type="ECO:0000256" key="4">
    <source>
        <dbReference type="ARBA" id="ARBA00022525"/>
    </source>
</evidence>
<dbReference type="PANTHER" id="PTHR30033">
    <property type="entry name" value="FLAGELLAR HOOK-ASSOCIATED PROTEIN 1"/>
    <property type="match status" value="1"/>
</dbReference>
<feature type="domain" description="Flagellar hook-associated protein 1 D2-like" evidence="8">
    <location>
        <begin position="340"/>
        <end position="419"/>
    </location>
</feature>
<dbReference type="InterPro" id="IPR010930">
    <property type="entry name" value="Flg_bb/hook_C_dom"/>
</dbReference>
<keyword evidence="4" id="KW-0964">Secreted</keyword>
<dbReference type="SUPFAM" id="SSF64518">
    <property type="entry name" value="Phase 1 flagellin"/>
    <property type="match status" value="1"/>
</dbReference>
<dbReference type="GO" id="GO:0009424">
    <property type="term" value="C:bacterial-type flagellum hook"/>
    <property type="evidence" value="ECO:0007669"/>
    <property type="project" value="InterPro"/>
</dbReference>
<dbReference type="InterPro" id="IPR002371">
    <property type="entry name" value="FlgK"/>
</dbReference>
<gene>
    <name evidence="10" type="ORF">MNBD_GAMMA23-934</name>
</gene>
<dbReference type="PRINTS" id="PR01005">
    <property type="entry name" value="FLGHOOKAP1"/>
</dbReference>
<dbReference type="GO" id="GO:0044780">
    <property type="term" value="P:bacterial-type flagellum assembly"/>
    <property type="evidence" value="ECO:0007669"/>
    <property type="project" value="InterPro"/>
</dbReference>
<dbReference type="GO" id="GO:0005576">
    <property type="term" value="C:extracellular region"/>
    <property type="evidence" value="ECO:0007669"/>
    <property type="project" value="UniProtKB-SubCell"/>
</dbReference>
<reference evidence="10" key="1">
    <citation type="submission" date="2018-06" db="EMBL/GenBank/DDBJ databases">
        <authorList>
            <person name="Zhirakovskaya E."/>
        </authorList>
    </citation>
    <scope>NUCLEOTIDE SEQUENCE</scope>
</reference>
<comment type="similarity">
    <text evidence="3">Belongs to the flagella basal body rod proteins family.</text>
</comment>
<comment type="subcellular location">
    <subcellularLocation>
        <location evidence="1">Bacterial flagellum</location>
    </subcellularLocation>
    <subcellularLocation>
        <location evidence="2">Secreted</location>
    </subcellularLocation>
</comment>
<dbReference type="InterPro" id="IPR049119">
    <property type="entry name" value="FlgK_D2-like"/>
</dbReference>
<evidence type="ECO:0000256" key="2">
    <source>
        <dbReference type="ARBA" id="ARBA00004613"/>
    </source>
</evidence>
<dbReference type="AlphaFoldDB" id="A0A3B1ATZ1"/>
<dbReference type="GO" id="GO:0005198">
    <property type="term" value="F:structural molecule activity"/>
    <property type="evidence" value="ECO:0007669"/>
    <property type="project" value="InterPro"/>
</dbReference>
<dbReference type="NCBIfam" id="TIGR02492">
    <property type="entry name" value="flgK_ends"/>
    <property type="match status" value="1"/>
</dbReference>
<keyword evidence="10" id="KW-0969">Cilium</keyword>
<dbReference type="EMBL" id="UOFT01000058">
    <property type="protein sequence ID" value="VAW97464.1"/>
    <property type="molecule type" value="Genomic_DNA"/>
</dbReference>
<dbReference type="Pfam" id="PF21158">
    <property type="entry name" value="flgK_1st_1"/>
    <property type="match status" value="1"/>
</dbReference>
<keyword evidence="10" id="KW-0966">Cell projection</keyword>
<dbReference type="Pfam" id="PF06429">
    <property type="entry name" value="Flg_bbr_C"/>
    <property type="match status" value="1"/>
</dbReference>
<sequence length="689" mass="74962">MGTGDVLGISTSGALAAQRALSTTSHNIANGATKGYSRQRTDLVARTPQPGGNGAVGTGVIVDNVRRVYDSFVTEELRNVASVSKALNTQYDYTSQVDTLLSDPDAGLAPTIQNFFAAMNGVADDPSSISARQVLLSEAHSLEDRFKYLDDRFESLRRGVQKDMRNTVQDINNLAQAIADVNEAIVRAKEVGGTEPNDLLDQRERLLLQLSEKISVRGQIQDDGRLNVFIGNGQTLVVGGMAAKMGVIASPDDASEVEVIFKTQAAEAIITKFLSGGELGGMLEFKTGILDVSQNDLGRIAIGISKTFNEQHHLGMDLKNVLGGTFFEELNVTAPQVKQSINNKGDIKISAEITNLDKVTVSDYRLSFHDGKYRLIRLMDDKLVAEFSSFPVEINDEGFKLSIESGSSIENQDSFIIRPTLEAGQRFKVLINDVKKIAAASPVRAFENVANLGDGAITNVEVLSTDSELFQGNNNDLEMPLVVRFVDETHYEILDNKGNPIIHKLAAVPDDPHIKANEEGHATAVSPESPASAPQVTSIHEYDPEKGISVFPTPDGVDMKVRFKITGNPKDGDTFHIEFNKDGLGDNSNAVSLAGLQGERLLADKTGTYTQIYAQLVSRVGSKTHELDTSSKAQQLLLQQADQRRESISGVNMDEEAANLIRYQQLYKANAQVIATAKELFDTLMQTFR</sequence>
<evidence type="ECO:0000256" key="6">
    <source>
        <dbReference type="SAM" id="MobiDB-lite"/>
    </source>
</evidence>